<evidence type="ECO:0000256" key="2">
    <source>
        <dbReference type="ARBA" id="ARBA00023134"/>
    </source>
</evidence>
<keyword evidence="2" id="KW-0342">GTP-binding</keyword>
<dbReference type="AlphaFoldDB" id="A0A699Q5W9"/>
<dbReference type="Gene3D" id="3.40.50.300">
    <property type="entry name" value="P-loop containing nucleotide triphosphate hydrolases"/>
    <property type="match status" value="1"/>
</dbReference>
<proteinExistence type="predicted"/>
<dbReference type="InterPro" id="IPR027417">
    <property type="entry name" value="P-loop_NTPase"/>
</dbReference>
<dbReference type="InterPro" id="IPR050755">
    <property type="entry name" value="TRAFAC_YlqF/YawG_RiboMat"/>
</dbReference>
<dbReference type="EMBL" id="BKCJ010988685">
    <property type="protein sequence ID" value="GFC61204.1"/>
    <property type="molecule type" value="Genomic_DNA"/>
</dbReference>
<comment type="caution">
    <text evidence="3">The sequence shown here is derived from an EMBL/GenBank/DDBJ whole genome shotgun (WGS) entry which is preliminary data.</text>
</comment>
<reference evidence="3" key="1">
    <citation type="journal article" date="2019" name="Sci. Rep.">
        <title>Draft genome of Tanacetum cinerariifolium, the natural source of mosquito coil.</title>
        <authorList>
            <person name="Yamashiro T."/>
            <person name="Shiraishi A."/>
            <person name="Satake H."/>
            <person name="Nakayama K."/>
        </authorList>
    </citation>
    <scope>NUCLEOTIDE SEQUENCE</scope>
</reference>
<evidence type="ECO:0000256" key="1">
    <source>
        <dbReference type="ARBA" id="ARBA00022741"/>
    </source>
</evidence>
<organism evidence="3">
    <name type="scientific">Tanacetum cinerariifolium</name>
    <name type="common">Dalmatian daisy</name>
    <name type="synonym">Chrysanthemum cinerariifolium</name>
    <dbReference type="NCBI Taxonomy" id="118510"/>
    <lineage>
        <taxon>Eukaryota</taxon>
        <taxon>Viridiplantae</taxon>
        <taxon>Streptophyta</taxon>
        <taxon>Embryophyta</taxon>
        <taxon>Tracheophyta</taxon>
        <taxon>Spermatophyta</taxon>
        <taxon>Magnoliopsida</taxon>
        <taxon>eudicotyledons</taxon>
        <taxon>Gunneridae</taxon>
        <taxon>Pentapetalae</taxon>
        <taxon>asterids</taxon>
        <taxon>campanulids</taxon>
        <taxon>Asterales</taxon>
        <taxon>Asteraceae</taxon>
        <taxon>Asteroideae</taxon>
        <taxon>Anthemideae</taxon>
        <taxon>Anthemidinae</taxon>
        <taxon>Tanacetum</taxon>
    </lineage>
</organism>
<keyword evidence="1" id="KW-0547">Nucleotide-binding</keyword>
<dbReference type="SUPFAM" id="SSF52540">
    <property type="entry name" value="P-loop containing nucleoside triphosphate hydrolases"/>
    <property type="match status" value="1"/>
</dbReference>
<gene>
    <name evidence="3" type="ORF">Tci_833174</name>
</gene>
<dbReference type="PANTHER" id="PTHR11089:SF30">
    <property type="entry name" value="GUANINE NUCLEOTIDE-BINDING PROTEIN-LIKE 3 HOMOLOG"/>
    <property type="match status" value="1"/>
</dbReference>
<sequence length="65" mass="7602">MADLSKKVFASEKRFEEGNVKDDFEKMVMRAGPEKHLVLLLNKIDLVPREAAEKWLKYLREELPA</sequence>
<feature type="non-terminal residue" evidence="3">
    <location>
        <position position="65"/>
    </location>
</feature>
<dbReference type="GO" id="GO:0005525">
    <property type="term" value="F:GTP binding"/>
    <property type="evidence" value="ECO:0007669"/>
    <property type="project" value="UniProtKB-KW"/>
</dbReference>
<dbReference type="PANTHER" id="PTHR11089">
    <property type="entry name" value="GTP-BINDING PROTEIN-RELATED"/>
    <property type="match status" value="1"/>
</dbReference>
<accession>A0A699Q5W9</accession>
<evidence type="ECO:0000313" key="3">
    <source>
        <dbReference type="EMBL" id="GFC61204.1"/>
    </source>
</evidence>
<protein>
    <submittedName>
        <fullName evidence="3">Guanine nucleotide-binding protein-like NSN1</fullName>
    </submittedName>
</protein>
<name>A0A699Q5W9_TANCI</name>
<dbReference type="GO" id="GO:0005730">
    <property type="term" value="C:nucleolus"/>
    <property type="evidence" value="ECO:0007669"/>
    <property type="project" value="TreeGrafter"/>
</dbReference>